<dbReference type="InterPro" id="IPR009045">
    <property type="entry name" value="Zn_M74/Hedgehog-like"/>
</dbReference>
<dbReference type="InterPro" id="IPR039561">
    <property type="entry name" value="Peptidase_M15C"/>
</dbReference>
<dbReference type="SUPFAM" id="SSF55166">
    <property type="entry name" value="Hedgehog/DD-peptidase"/>
    <property type="match status" value="1"/>
</dbReference>
<keyword evidence="3" id="KW-1185">Reference proteome</keyword>
<reference evidence="3" key="1">
    <citation type="journal article" date="2019" name="Int. J. Syst. Evol. Microbiol.">
        <title>The Global Catalogue of Microorganisms (GCM) 10K type strain sequencing project: providing services to taxonomists for standard genome sequencing and annotation.</title>
        <authorList>
            <consortium name="The Broad Institute Genomics Platform"/>
            <consortium name="The Broad Institute Genome Sequencing Center for Infectious Disease"/>
            <person name="Wu L."/>
            <person name="Ma J."/>
        </authorList>
    </citation>
    <scope>NUCLEOTIDE SEQUENCE [LARGE SCALE GENOMIC DNA]</scope>
    <source>
        <strain evidence="3">JCM 17329</strain>
    </source>
</reference>
<gene>
    <name evidence="2" type="ORF">GCM10022421_08840</name>
</gene>
<proteinExistence type="predicted"/>
<dbReference type="RefSeq" id="WP_344962797.1">
    <property type="nucleotide sequence ID" value="NZ_BAABDS010000010.1"/>
</dbReference>
<accession>A0ABP7DDT3</accession>
<evidence type="ECO:0000259" key="1">
    <source>
        <dbReference type="Pfam" id="PF13539"/>
    </source>
</evidence>
<evidence type="ECO:0000313" key="3">
    <source>
        <dbReference type="Proteomes" id="UP001501479"/>
    </source>
</evidence>
<dbReference type="Proteomes" id="UP001501479">
    <property type="component" value="Unassembled WGS sequence"/>
</dbReference>
<evidence type="ECO:0000313" key="2">
    <source>
        <dbReference type="EMBL" id="GAA3704241.1"/>
    </source>
</evidence>
<dbReference type="Gene3D" id="3.30.1380.10">
    <property type="match status" value="1"/>
</dbReference>
<dbReference type="CDD" id="cd14845">
    <property type="entry name" value="L-Ala-D-Glu_peptidase_like"/>
    <property type="match status" value="1"/>
</dbReference>
<dbReference type="EMBL" id="BAABDS010000010">
    <property type="protein sequence ID" value="GAA3704241.1"/>
    <property type="molecule type" value="Genomic_DNA"/>
</dbReference>
<sequence length="130" mass="14535">MFRLSKRSEQNLQGVHPDLAAVVHKALSLTFVDFMVTEGVRTPERQRQLVKKGASQTLNSLHLPQADGYAHAVDLAAWVGEVRWDWPLYHKIADAMKMASSELGIPIEWGGDWSTLKDGPHFQLPRGYGA</sequence>
<dbReference type="Pfam" id="PF13539">
    <property type="entry name" value="Peptidase_M15_4"/>
    <property type="match status" value="1"/>
</dbReference>
<protein>
    <recommendedName>
        <fullName evidence="1">Peptidase M15C domain-containing protein</fullName>
    </recommendedName>
</protein>
<organism evidence="2 3">
    <name type="scientific">Oceanisphaera sediminis</name>
    <dbReference type="NCBI Taxonomy" id="981381"/>
    <lineage>
        <taxon>Bacteria</taxon>
        <taxon>Pseudomonadati</taxon>
        <taxon>Pseudomonadota</taxon>
        <taxon>Gammaproteobacteria</taxon>
        <taxon>Aeromonadales</taxon>
        <taxon>Aeromonadaceae</taxon>
        <taxon>Oceanisphaera</taxon>
    </lineage>
</organism>
<comment type="caution">
    <text evidence="2">The sequence shown here is derived from an EMBL/GenBank/DDBJ whole genome shotgun (WGS) entry which is preliminary data.</text>
</comment>
<name>A0ABP7DDT3_9GAMM</name>
<feature type="domain" description="Peptidase M15C" evidence="1">
    <location>
        <begin position="68"/>
        <end position="124"/>
    </location>
</feature>